<keyword evidence="2" id="KW-1185">Reference proteome</keyword>
<dbReference type="SUPFAM" id="SSF52540">
    <property type="entry name" value="P-loop containing nucleoside triphosphate hydrolases"/>
    <property type="match status" value="1"/>
</dbReference>
<dbReference type="Proteomes" id="UP000232063">
    <property type="component" value="Chromosome"/>
</dbReference>
<dbReference type="KEGG" id="elj:ELUMI_v1c05260"/>
<dbReference type="AlphaFoldDB" id="A0A2K8NTT4"/>
<evidence type="ECO:0000313" key="2">
    <source>
        <dbReference type="Proteomes" id="UP000232063"/>
    </source>
</evidence>
<dbReference type="RefSeq" id="WP_025734676.1">
    <property type="nucleotide sequence ID" value="NZ_CP024963.1"/>
</dbReference>
<organism evidence="1 2">
    <name type="scientific">Williamsoniiplasma luminosum</name>
    <dbReference type="NCBI Taxonomy" id="214888"/>
    <lineage>
        <taxon>Bacteria</taxon>
        <taxon>Bacillati</taxon>
        <taxon>Mycoplasmatota</taxon>
        <taxon>Mollicutes</taxon>
        <taxon>Entomoplasmatales</taxon>
        <taxon>Williamsoniiplasma</taxon>
    </lineage>
</organism>
<evidence type="ECO:0008006" key="3">
    <source>
        <dbReference type="Google" id="ProtNLM"/>
    </source>
</evidence>
<dbReference type="OrthoDB" id="9804380at2"/>
<gene>
    <name evidence="1" type="ORF">ELUMI_v1c05260</name>
</gene>
<dbReference type="InterPro" id="IPR027417">
    <property type="entry name" value="P-loop_NTPase"/>
</dbReference>
<proteinExistence type="predicted"/>
<dbReference type="EMBL" id="CP024963">
    <property type="protein sequence ID" value="ATZ17250.1"/>
    <property type="molecule type" value="Genomic_DNA"/>
</dbReference>
<reference evidence="1 2" key="1">
    <citation type="submission" date="2017-11" db="EMBL/GenBank/DDBJ databases">
        <title>Genome sequence of Entomoplasma luminosum PIMN-1 (ATCC 49195).</title>
        <authorList>
            <person name="Lo W.-S."/>
            <person name="Gasparich G.E."/>
            <person name="Kuo C.-H."/>
        </authorList>
    </citation>
    <scope>NUCLEOTIDE SEQUENCE [LARGE SCALE GENOMIC DNA]</scope>
    <source>
        <strain evidence="1 2">PIMN-1</strain>
    </source>
</reference>
<dbReference type="Gene3D" id="3.40.50.300">
    <property type="entry name" value="P-loop containing nucleotide triphosphate hydrolases"/>
    <property type="match status" value="1"/>
</dbReference>
<evidence type="ECO:0000313" key="1">
    <source>
        <dbReference type="EMBL" id="ATZ17250.1"/>
    </source>
</evidence>
<accession>A0A2K8NTT4</accession>
<name>A0A2K8NTT4_9MOLU</name>
<protein>
    <recommendedName>
        <fullName evidence="3">DUF87 domain-containing protein</fullName>
    </recommendedName>
</protein>
<sequence length="126" mass="14546">MNKNLTITYKQRNKMNDTIYVTGRSGVGKTSWMVNELKNIVSTKHKIIIYDAENEYHVINKTATITHDFLELTLLVNSNRSAKPIILIIDSLDTIPTHPFGRTLSFENEILNLPIEKIYLVKQEKE</sequence>